<dbReference type="PROSITE" id="PS00095">
    <property type="entry name" value="C5_MTASE_2"/>
    <property type="match status" value="1"/>
</dbReference>
<accession>A0A6J1SBC8</accession>
<dbReference type="InterPro" id="IPR029063">
    <property type="entry name" value="SAM-dependent_MTases_sf"/>
</dbReference>
<evidence type="ECO:0000256" key="3">
    <source>
        <dbReference type="ARBA" id="ARBA00022691"/>
    </source>
</evidence>
<dbReference type="PANTHER" id="PTHR46098:SF1">
    <property type="entry name" value="TRNA (CYTOSINE(38)-C(5))-METHYLTRANSFERASE"/>
    <property type="match status" value="1"/>
</dbReference>
<keyword evidence="3 7" id="KW-0949">S-adenosyl-L-methionine</keyword>
<evidence type="ECO:0000313" key="10">
    <source>
        <dbReference type="RefSeq" id="XP_026278499.1"/>
    </source>
</evidence>
<reference evidence="10" key="1">
    <citation type="submission" date="2025-08" db="UniProtKB">
        <authorList>
            <consortium name="RefSeq"/>
        </authorList>
    </citation>
    <scope>IDENTIFICATION</scope>
    <source>
        <tissue evidence="10">Whole organism</tissue>
    </source>
</reference>
<evidence type="ECO:0000256" key="2">
    <source>
        <dbReference type="ARBA" id="ARBA00022679"/>
    </source>
</evidence>
<feature type="active site" evidence="7">
    <location>
        <position position="76"/>
    </location>
</feature>
<protein>
    <recommendedName>
        <fullName evidence="5">tRNA (cytosine(38)-C(5))-methyltransferase</fullName>
        <ecNumber evidence="4">2.1.1.204</ecNumber>
    </recommendedName>
    <alternativeName>
        <fullName evidence="6">DNA (cytosine-5)-methyltransferase-like protein 2</fullName>
    </alternativeName>
</protein>
<organism evidence="9 10">
    <name type="scientific">Frankliniella occidentalis</name>
    <name type="common">Western flower thrips</name>
    <name type="synonym">Euthrips occidentalis</name>
    <dbReference type="NCBI Taxonomy" id="133901"/>
    <lineage>
        <taxon>Eukaryota</taxon>
        <taxon>Metazoa</taxon>
        <taxon>Ecdysozoa</taxon>
        <taxon>Arthropoda</taxon>
        <taxon>Hexapoda</taxon>
        <taxon>Insecta</taxon>
        <taxon>Pterygota</taxon>
        <taxon>Neoptera</taxon>
        <taxon>Paraneoptera</taxon>
        <taxon>Thysanoptera</taxon>
        <taxon>Terebrantia</taxon>
        <taxon>Thripoidea</taxon>
        <taxon>Thripidae</taxon>
        <taxon>Frankliniella</taxon>
    </lineage>
</organism>
<dbReference type="GO" id="GO:0005634">
    <property type="term" value="C:nucleus"/>
    <property type="evidence" value="ECO:0007669"/>
    <property type="project" value="TreeGrafter"/>
</dbReference>
<keyword evidence="2 7" id="KW-0808">Transferase</keyword>
<dbReference type="CTD" id="17750"/>
<keyword evidence="1 7" id="KW-0489">Methyltransferase</keyword>
<keyword evidence="9" id="KW-1185">Reference proteome</keyword>
<dbReference type="InterPro" id="IPR001525">
    <property type="entry name" value="C5_MeTfrase"/>
</dbReference>
<dbReference type="Proteomes" id="UP000504606">
    <property type="component" value="Unplaced"/>
</dbReference>
<dbReference type="NCBIfam" id="TIGR00675">
    <property type="entry name" value="dcm"/>
    <property type="match status" value="1"/>
</dbReference>
<dbReference type="KEGG" id="foc:113206577"/>
<proteinExistence type="inferred from homology"/>
<evidence type="ECO:0000256" key="8">
    <source>
        <dbReference type="RuleBase" id="RU000416"/>
    </source>
</evidence>
<dbReference type="InterPro" id="IPR031303">
    <property type="entry name" value="C5_meth_CS"/>
</dbReference>
<dbReference type="PANTHER" id="PTHR46098">
    <property type="entry name" value="TRNA (CYTOSINE(38)-C(5))-METHYLTRANSFERASE"/>
    <property type="match status" value="1"/>
</dbReference>
<sequence>MRVLELYSGIGGMHYACKESGIPHEVVAAVDINTVANEVYRHNFPSSPLICRNIQSFTASEINKMAPDMILMSPPCQPFTRVGLQKDLSDQRTCSLLHFISTLPDLNSSLRYILVENVKGFELSESRNQLVEALCKENFVVQEVLLSPTQFGIPNSRLRYYLLAKRLPLKFCFKTEDTVMTEFPVSIDNGKTSANILTRLNKRYRDMADADKVVEDEDRVPSDGGIIHPPSHTLKRILEDEDPDSPTVSSFLLPDKVLGKRSVVLDIVTPQSKRSCCFTKAYGHYSDGTGSVLTTWNMSDIHNIRAKNRELVIESDEQIQEMKQLKLRYFTPREVARLMCFPEEPMFSFPDKITTKQKYRLLGNSVNVHVISLLISILTEGGT</sequence>
<name>A0A6J1SBC8_FRAOC</name>
<evidence type="ECO:0000256" key="7">
    <source>
        <dbReference type="PROSITE-ProRule" id="PRU01016"/>
    </source>
</evidence>
<dbReference type="PRINTS" id="PR00105">
    <property type="entry name" value="C5METTRFRASE"/>
</dbReference>
<dbReference type="RefSeq" id="XP_026278499.1">
    <property type="nucleotide sequence ID" value="XM_026422714.2"/>
</dbReference>
<evidence type="ECO:0000313" key="9">
    <source>
        <dbReference type="Proteomes" id="UP000504606"/>
    </source>
</evidence>
<dbReference type="PROSITE" id="PS51679">
    <property type="entry name" value="SAM_MT_C5"/>
    <property type="match status" value="1"/>
</dbReference>
<dbReference type="GO" id="GO:0032259">
    <property type="term" value="P:methylation"/>
    <property type="evidence" value="ECO:0007669"/>
    <property type="project" value="UniProtKB-KW"/>
</dbReference>
<dbReference type="Pfam" id="PF00145">
    <property type="entry name" value="DNA_methylase"/>
    <property type="match status" value="1"/>
</dbReference>
<dbReference type="GO" id="GO:0008168">
    <property type="term" value="F:methyltransferase activity"/>
    <property type="evidence" value="ECO:0007669"/>
    <property type="project" value="UniProtKB-KW"/>
</dbReference>
<dbReference type="OrthoDB" id="414133at2759"/>
<evidence type="ECO:0000256" key="5">
    <source>
        <dbReference type="ARBA" id="ARBA00039681"/>
    </source>
</evidence>
<dbReference type="SUPFAM" id="SSF53335">
    <property type="entry name" value="S-adenosyl-L-methionine-dependent methyltransferases"/>
    <property type="match status" value="1"/>
</dbReference>
<dbReference type="Gene3D" id="3.90.120.10">
    <property type="entry name" value="DNA Methylase, subunit A, domain 2"/>
    <property type="match status" value="1"/>
</dbReference>
<evidence type="ECO:0000256" key="1">
    <source>
        <dbReference type="ARBA" id="ARBA00022603"/>
    </source>
</evidence>
<dbReference type="InterPro" id="IPR050750">
    <property type="entry name" value="C5-MTase"/>
</dbReference>
<dbReference type="EC" id="2.1.1.204" evidence="4"/>
<evidence type="ECO:0000256" key="4">
    <source>
        <dbReference type="ARBA" id="ARBA00039081"/>
    </source>
</evidence>
<comment type="similarity">
    <text evidence="7 8">Belongs to the class I-like SAM-binding methyltransferase superfamily. C5-methyltransferase family.</text>
</comment>
<dbReference type="GeneID" id="113206577"/>
<evidence type="ECO:0000256" key="6">
    <source>
        <dbReference type="ARBA" id="ARBA00042810"/>
    </source>
</evidence>
<dbReference type="AlphaFoldDB" id="A0A6J1SBC8"/>
<gene>
    <name evidence="10" type="primary">LOC113206577</name>
</gene>
<dbReference type="Gene3D" id="3.40.50.150">
    <property type="entry name" value="Vaccinia Virus protein VP39"/>
    <property type="match status" value="1"/>
</dbReference>